<dbReference type="AlphaFoldDB" id="A0AAW4MQ16"/>
<keyword evidence="6" id="KW-1185">Reference proteome</keyword>
<feature type="binding site" evidence="2">
    <location>
        <begin position="7"/>
        <end position="20"/>
    </location>
    <ligand>
        <name>ATP</name>
        <dbReference type="ChEBI" id="CHEBI:30616"/>
    </ligand>
</feature>
<comment type="caution">
    <text evidence="3">The sequence shown here is derived from an EMBL/GenBank/DDBJ whole genome shotgun (WGS) entry which is preliminary data.</text>
</comment>
<evidence type="ECO:0000313" key="5">
    <source>
        <dbReference type="Proteomes" id="UP001196408"/>
    </source>
</evidence>
<keyword evidence="2" id="KW-0820">tRNA-binding</keyword>
<keyword evidence="2" id="KW-0436">Ligase</keyword>
<dbReference type="InterPro" id="IPR008513">
    <property type="entry name" value="tRNA(Met)_cyd_acetate_ligase"/>
</dbReference>
<proteinExistence type="inferred from homology"/>
<comment type="catalytic activity">
    <reaction evidence="2">
        <text>cytidine(34) in elongator tRNA(Met) + acetate + ATP = N(4)-acetylcytidine(34) in elongator tRNA(Met) + AMP + diphosphate</text>
        <dbReference type="Rhea" id="RHEA:58144"/>
        <dbReference type="Rhea" id="RHEA-COMP:10693"/>
        <dbReference type="Rhea" id="RHEA-COMP:10694"/>
        <dbReference type="ChEBI" id="CHEBI:30089"/>
        <dbReference type="ChEBI" id="CHEBI:30616"/>
        <dbReference type="ChEBI" id="CHEBI:33019"/>
        <dbReference type="ChEBI" id="CHEBI:74900"/>
        <dbReference type="ChEBI" id="CHEBI:82748"/>
        <dbReference type="ChEBI" id="CHEBI:456215"/>
    </reaction>
</comment>
<dbReference type="EMBL" id="JAHOEF010000011">
    <property type="protein sequence ID" value="MBV3382175.1"/>
    <property type="molecule type" value="Genomic_DNA"/>
</dbReference>
<feature type="binding site" evidence="2">
    <location>
        <position position="101"/>
    </location>
    <ligand>
        <name>ATP</name>
        <dbReference type="ChEBI" id="CHEBI:30616"/>
    </ligand>
</feature>
<dbReference type="RefSeq" id="WP_217747181.1">
    <property type="nucleotide sequence ID" value="NZ_JAHOEB010000012.1"/>
</dbReference>
<sequence length="380" mass="43781">MKILGIITEYNPYHLGHRLHLQEAKKLIKPDLTICVMSSSFVQRGEPAMISYQKRAAIAIEEGIDIVIELPLVYACQSADYFAKGAVTLLHEMGVTDLVFGSEDGNIETFIEIAEGIEQDPDTYNMKVKEGMKDGLRYPDACNQALQFILNKEVRTPNDLLGLSYVKEVVHHHYPISMHCIKRTNDYHAKDIEQISSATSLRIALKQGKDVAHQLPGYETYKDSHFFTLEEFYPYLKYLITFTPLEGLHMIEEGLDDRLYKVNQETYSLEELINSLTSKRYTRSRIQRMLVHILLHNTKEEMKKAMDIDYIHILGLSTKGQRYIKTAKKNTEYKIITNITKHKHPALDIEKRGAQLLNLVDPGFFKETIKAIPYRKIDLK</sequence>
<evidence type="ECO:0000313" key="3">
    <source>
        <dbReference type="EMBL" id="MBV3382175.1"/>
    </source>
</evidence>
<dbReference type="Proteomes" id="UP001197492">
    <property type="component" value="Unassembled WGS sequence"/>
</dbReference>
<comment type="subcellular location">
    <subcellularLocation>
        <location evidence="2">Cytoplasm</location>
    </subcellularLocation>
</comment>
<keyword evidence="2" id="KW-0067">ATP-binding</keyword>
<dbReference type="NCBIfam" id="NF010191">
    <property type="entry name" value="PRK13670.1"/>
    <property type="match status" value="1"/>
</dbReference>
<name>A0AAW4MQ16_9FIRM</name>
<accession>A0AAW4MQ16</accession>
<dbReference type="Proteomes" id="UP001196408">
    <property type="component" value="Unassembled WGS sequence"/>
</dbReference>
<dbReference type="GO" id="GO:0005524">
    <property type="term" value="F:ATP binding"/>
    <property type="evidence" value="ECO:0007669"/>
    <property type="project" value="UniProtKB-KW"/>
</dbReference>
<dbReference type="GO" id="GO:0016879">
    <property type="term" value="F:ligase activity, forming carbon-nitrogen bonds"/>
    <property type="evidence" value="ECO:0007669"/>
    <property type="project" value="UniProtKB-UniRule"/>
</dbReference>
<feature type="binding site" evidence="2">
    <location>
        <position position="183"/>
    </location>
    <ligand>
        <name>ATP</name>
        <dbReference type="ChEBI" id="CHEBI:30616"/>
    </ligand>
</feature>
<dbReference type="EC" id="6.3.4.-" evidence="2"/>
<dbReference type="EMBL" id="JAHOEL010000012">
    <property type="protein sequence ID" value="MBV3392228.1"/>
    <property type="molecule type" value="Genomic_DNA"/>
</dbReference>
<gene>
    <name evidence="2" type="primary">tmcAL</name>
    <name evidence="3" type="ORF">KSV97_02820</name>
    <name evidence="4" type="ORF">KSW06_02975</name>
</gene>
<keyword evidence="1 2" id="KW-0819">tRNA processing</keyword>
<comment type="caution">
    <text evidence="2">Lacks conserved residue(s) required for the propagation of feature annotation.</text>
</comment>
<keyword evidence="2" id="KW-0694">RNA-binding</keyword>
<protein>
    <recommendedName>
        <fullName evidence="2">tRNA(Met) cytidine acetate ligase</fullName>
        <ecNumber evidence="2">6.3.4.-</ecNumber>
    </recommendedName>
</protein>
<evidence type="ECO:0000256" key="2">
    <source>
        <dbReference type="HAMAP-Rule" id="MF_01539"/>
    </source>
</evidence>
<reference evidence="3 6" key="1">
    <citation type="submission" date="2021-06" db="EMBL/GenBank/DDBJ databases">
        <title>Collection of gut derived symbiotic bacterial strains cultured from healthy donors.</title>
        <authorList>
            <person name="Lin H."/>
            <person name="Littmann E."/>
            <person name="Pamer E.G."/>
        </authorList>
    </citation>
    <scope>NUCLEOTIDE SEQUENCE</scope>
    <source>
        <strain evidence="4 6">MSK.21.70</strain>
        <strain evidence="3">MSK.21.82</strain>
    </source>
</reference>
<comment type="similarity">
    <text evidence="2">Belongs to the TmcAL family.</text>
</comment>
<dbReference type="GO" id="GO:0005737">
    <property type="term" value="C:cytoplasm"/>
    <property type="evidence" value="ECO:0007669"/>
    <property type="project" value="UniProtKB-SubCell"/>
</dbReference>
<evidence type="ECO:0000256" key="1">
    <source>
        <dbReference type="ARBA" id="ARBA00022694"/>
    </source>
</evidence>
<keyword evidence="2" id="KW-0547">Nucleotide-binding</keyword>
<feature type="binding site" evidence="2">
    <location>
        <position position="158"/>
    </location>
    <ligand>
        <name>ATP</name>
        <dbReference type="ChEBI" id="CHEBI:30616"/>
    </ligand>
</feature>
<dbReference type="PANTHER" id="PTHR37825:SF1">
    <property type="entry name" value="TRNA(MET) CYTIDINE ACETATE LIGASE"/>
    <property type="match status" value="1"/>
</dbReference>
<dbReference type="GO" id="GO:0006400">
    <property type="term" value="P:tRNA modification"/>
    <property type="evidence" value="ECO:0007669"/>
    <property type="project" value="UniProtKB-UniRule"/>
</dbReference>
<dbReference type="GeneID" id="301323780"/>
<dbReference type="Pfam" id="PF05636">
    <property type="entry name" value="HIGH_NTase1"/>
    <property type="match status" value="1"/>
</dbReference>
<dbReference type="NCBIfam" id="NF010192">
    <property type="entry name" value="PRK13671.1"/>
    <property type="match status" value="1"/>
</dbReference>
<dbReference type="PANTHER" id="PTHR37825">
    <property type="entry name" value="TRNA(MET) CYTIDINE ACETATE LIGASE"/>
    <property type="match status" value="1"/>
</dbReference>
<comment type="function">
    <text evidence="2">Catalyzes the formation of N(4)-acetylcytidine (ac(4)C) at the wobble position of elongator tRNA(Met), using acetate and ATP as substrates. First activates an acetate ion to form acetyladenylate (Ac-AMP) and then transfers the acetyl group to tRNA to form ac(4)C34.</text>
</comment>
<dbReference type="GO" id="GO:0000049">
    <property type="term" value="F:tRNA binding"/>
    <property type="evidence" value="ECO:0007669"/>
    <property type="project" value="UniProtKB-KW"/>
</dbReference>
<dbReference type="HAMAP" id="MF_01539">
    <property type="entry name" value="TmcAL"/>
    <property type="match status" value="1"/>
</dbReference>
<organism evidence="3 5">
    <name type="scientific">Catenibacterium mitsuokai</name>
    <dbReference type="NCBI Taxonomy" id="100886"/>
    <lineage>
        <taxon>Bacteria</taxon>
        <taxon>Bacillati</taxon>
        <taxon>Bacillota</taxon>
        <taxon>Erysipelotrichia</taxon>
        <taxon>Erysipelotrichales</taxon>
        <taxon>Coprobacillaceae</taxon>
        <taxon>Catenibacterium</taxon>
    </lineage>
</organism>
<evidence type="ECO:0000313" key="4">
    <source>
        <dbReference type="EMBL" id="MBV3392228.1"/>
    </source>
</evidence>
<keyword evidence="2" id="KW-0963">Cytoplasm</keyword>
<evidence type="ECO:0000313" key="6">
    <source>
        <dbReference type="Proteomes" id="UP001197492"/>
    </source>
</evidence>